<reference evidence="2" key="1">
    <citation type="submission" date="2019-01" db="EMBL/GenBank/DDBJ databases">
        <authorList>
            <consortium name="Genoscope - CEA"/>
            <person name="William W."/>
        </authorList>
    </citation>
    <scope>NUCLEOTIDE SEQUENCE</scope>
    <source>
        <strain evidence="2">CR-1</strain>
    </source>
</reference>
<evidence type="ECO:0000256" key="1">
    <source>
        <dbReference type="SAM" id="SignalP"/>
    </source>
</evidence>
<organism evidence="2">
    <name type="scientific">uncultured Desulfobacteraceae bacterium</name>
    <dbReference type="NCBI Taxonomy" id="218296"/>
    <lineage>
        <taxon>Bacteria</taxon>
        <taxon>Pseudomonadati</taxon>
        <taxon>Thermodesulfobacteriota</taxon>
        <taxon>Desulfobacteria</taxon>
        <taxon>Desulfobacterales</taxon>
        <taxon>Desulfobacteraceae</taxon>
        <taxon>environmental samples</taxon>
    </lineage>
</organism>
<evidence type="ECO:0000313" key="2">
    <source>
        <dbReference type="EMBL" id="VEN72631.1"/>
    </source>
</evidence>
<proteinExistence type="predicted"/>
<feature type="signal peptide" evidence="1">
    <location>
        <begin position="1"/>
        <end position="23"/>
    </location>
</feature>
<protein>
    <submittedName>
        <fullName evidence="2">Uncharacterized protein</fullName>
    </submittedName>
</protein>
<keyword evidence="1" id="KW-0732">Signal</keyword>
<dbReference type="AlphaFoldDB" id="A0A484HBF2"/>
<gene>
    <name evidence="2" type="ORF">EPICR_10130</name>
</gene>
<feature type="chain" id="PRO_5019819511" evidence="1">
    <location>
        <begin position="24"/>
        <end position="45"/>
    </location>
</feature>
<sequence length="45" mass="4819">MKLKTIMTVLALCAALLPGRAFSFETPWGEMDLYVSARGGGGKTE</sequence>
<dbReference type="EMBL" id="CAACVI010000001">
    <property type="protein sequence ID" value="VEN72631.1"/>
    <property type="molecule type" value="Genomic_DNA"/>
</dbReference>
<name>A0A484HBF2_9BACT</name>
<accession>A0A484HBF2</accession>